<proteinExistence type="predicted"/>
<accession>A0A1I6JXS7</accession>
<dbReference type="AlphaFoldDB" id="A0A1I6JXS7"/>
<name>A0A1I6JXS7_9SPHN</name>
<dbReference type="Pfam" id="PF04773">
    <property type="entry name" value="FecR"/>
    <property type="match status" value="1"/>
</dbReference>
<sequence>MTGQDGVEQAALDWATRTGDPAFAEWETFAAWLEADPRHAAAYHAISAEVAEMTEAVAALPAEPTQREGTPRRPDPRRWMAGALAASLVATVGIGAWERRAQPYAVETADGTTRTIALADGSSIALNGGTKLVLDRRDTRLARLERGEALFSVRHDAARPFRVDVGQDRLVDIGTVFDVTHAPGVTRVAVGEGAVIFNPEGEKVRLDAGRALRSGADGVVVSDVAAHSVGGWRSGRLDYDGAPLREVAADVARALGRPITVAPDLAERPFRGTIQLDGITRDPAGLGALVGARMQRAGQGWEIVATP</sequence>
<dbReference type="InterPro" id="IPR006860">
    <property type="entry name" value="FecR"/>
</dbReference>
<dbReference type="Proteomes" id="UP000198824">
    <property type="component" value="Unassembled WGS sequence"/>
</dbReference>
<dbReference type="InterPro" id="IPR012373">
    <property type="entry name" value="Ferrdict_sens_TM"/>
</dbReference>
<keyword evidence="3" id="KW-1185">Reference proteome</keyword>
<dbReference type="Gene3D" id="2.60.120.1440">
    <property type="match status" value="1"/>
</dbReference>
<dbReference type="STRING" id="1166337.SAMN05192580_1052"/>
<reference evidence="2 3" key="1">
    <citation type="submission" date="2016-10" db="EMBL/GenBank/DDBJ databases">
        <authorList>
            <person name="de Groot N.N."/>
        </authorList>
    </citation>
    <scope>NUCLEOTIDE SEQUENCE [LARGE SCALE GENOMIC DNA]</scope>
    <source>
        <strain evidence="2 3">S5-249</strain>
    </source>
</reference>
<protein>
    <submittedName>
        <fullName evidence="2">FecR family protein</fullName>
    </submittedName>
</protein>
<dbReference type="GO" id="GO:0016989">
    <property type="term" value="F:sigma factor antagonist activity"/>
    <property type="evidence" value="ECO:0007669"/>
    <property type="project" value="TreeGrafter"/>
</dbReference>
<gene>
    <name evidence="2" type="ORF">SAMN05192580_1052</name>
</gene>
<evidence type="ECO:0000313" key="2">
    <source>
        <dbReference type="EMBL" id="SFR83774.1"/>
    </source>
</evidence>
<dbReference type="PIRSF" id="PIRSF018266">
    <property type="entry name" value="FecR"/>
    <property type="match status" value="1"/>
</dbReference>
<evidence type="ECO:0000259" key="1">
    <source>
        <dbReference type="Pfam" id="PF04773"/>
    </source>
</evidence>
<organism evidence="2 3">
    <name type="scientific">Sphingomonas jatrophae</name>
    <dbReference type="NCBI Taxonomy" id="1166337"/>
    <lineage>
        <taxon>Bacteria</taxon>
        <taxon>Pseudomonadati</taxon>
        <taxon>Pseudomonadota</taxon>
        <taxon>Alphaproteobacteria</taxon>
        <taxon>Sphingomonadales</taxon>
        <taxon>Sphingomonadaceae</taxon>
        <taxon>Sphingomonas</taxon>
    </lineage>
</organism>
<dbReference type="EMBL" id="FOZG01000001">
    <property type="protein sequence ID" value="SFR83774.1"/>
    <property type="molecule type" value="Genomic_DNA"/>
</dbReference>
<dbReference type="RefSeq" id="WP_242653323.1">
    <property type="nucleotide sequence ID" value="NZ_FOZG01000001.1"/>
</dbReference>
<dbReference type="PANTHER" id="PTHR30273:SF2">
    <property type="entry name" value="PROTEIN FECR"/>
    <property type="match status" value="1"/>
</dbReference>
<evidence type="ECO:0000313" key="3">
    <source>
        <dbReference type="Proteomes" id="UP000198824"/>
    </source>
</evidence>
<feature type="domain" description="FecR protein" evidence="1">
    <location>
        <begin position="106"/>
        <end position="195"/>
    </location>
</feature>
<dbReference type="PANTHER" id="PTHR30273">
    <property type="entry name" value="PERIPLASMIC SIGNAL SENSOR AND SIGMA FACTOR ACTIVATOR FECR-RELATED"/>
    <property type="match status" value="1"/>
</dbReference>